<evidence type="ECO:0000256" key="4">
    <source>
        <dbReference type="ARBA" id="ARBA00023027"/>
    </source>
</evidence>
<dbReference type="InterPro" id="IPR036291">
    <property type="entry name" value="NAD(P)-bd_dom_sf"/>
</dbReference>
<dbReference type="GO" id="GO:0005829">
    <property type="term" value="C:cytosol"/>
    <property type="evidence" value="ECO:0007669"/>
    <property type="project" value="TreeGrafter"/>
</dbReference>
<dbReference type="InterPro" id="IPR000043">
    <property type="entry name" value="Adenosylhomocysteinase-like"/>
</dbReference>
<accession>A0A2N7L457</accession>
<evidence type="ECO:0000256" key="3">
    <source>
        <dbReference type="ARBA" id="ARBA00022563"/>
    </source>
</evidence>
<dbReference type="InterPro" id="IPR015878">
    <property type="entry name" value="Ado_hCys_hydrolase_NAD-bd"/>
</dbReference>
<protein>
    <recommendedName>
        <fullName evidence="5">S-adenosyl-L-homocysteine hydrolase NAD binding domain-containing protein</fullName>
    </recommendedName>
</protein>
<dbReference type="InterPro" id="IPR003148">
    <property type="entry name" value="RCK_N"/>
</dbReference>
<dbReference type="PANTHER" id="PTHR23420:SF0">
    <property type="entry name" value="ADENOSYLHOMOCYSTEINASE"/>
    <property type="match status" value="1"/>
</dbReference>
<evidence type="ECO:0000313" key="6">
    <source>
        <dbReference type="EMBL" id="PMN88157.1"/>
    </source>
</evidence>
<dbReference type="SUPFAM" id="SSF51735">
    <property type="entry name" value="NAD(P)-binding Rossmann-fold domains"/>
    <property type="match status" value="1"/>
</dbReference>
<keyword evidence="3" id="KW-0554">One-carbon metabolism</keyword>
<dbReference type="Gene3D" id="3.40.50.720">
    <property type="entry name" value="NAD(P)-binding Rossmann-like Domain"/>
    <property type="match status" value="1"/>
</dbReference>
<dbReference type="GO" id="GO:0006813">
    <property type="term" value="P:potassium ion transport"/>
    <property type="evidence" value="ECO:0007669"/>
    <property type="project" value="InterPro"/>
</dbReference>
<evidence type="ECO:0000313" key="7">
    <source>
        <dbReference type="Proteomes" id="UP000235387"/>
    </source>
</evidence>
<sequence length="351" mass="38139">MTKLIQLIQEIKREYSPISLTFLNQQLRRVQRDKPYAGKTILHNLPLTHETLIKLEVLYAGGAEVLVTSPSFMDVQPGLLHQFVQAGGRWFDDVPEGVQIDICLDCAGELIGKVRPSIGCVEITGTGTNKYTAANIDYPVISVDMSKVKALEAMLGTGEAFVRAFSELTGTTLDGQHFLVMGYGKVGQGIAHHLQPHTSNISVVDKKTEHLALAKEKGLDAINAADKSLVEAAAGKAFCIVTATGIESVVSDNYDARAFLNAQFLANMGGEDEFGAGFPAGRVMCGAKPINFFVDSPTLMHYLDPVFYSHNLGVDLLSFSRLAPGVHAFPDFIANELVAQWQRLHQEGAHI</sequence>
<organism evidence="6 7">
    <name type="scientific">Enterovibrio norvegicus</name>
    <dbReference type="NCBI Taxonomy" id="188144"/>
    <lineage>
        <taxon>Bacteria</taxon>
        <taxon>Pseudomonadati</taxon>
        <taxon>Pseudomonadota</taxon>
        <taxon>Gammaproteobacteria</taxon>
        <taxon>Vibrionales</taxon>
        <taxon>Vibrionaceae</taxon>
        <taxon>Enterovibrio</taxon>
    </lineage>
</organism>
<dbReference type="Proteomes" id="UP000235387">
    <property type="component" value="Unassembled WGS sequence"/>
</dbReference>
<evidence type="ECO:0000256" key="2">
    <source>
        <dbReference type="ARBA" id="ARBA00007122"/>
    </source>
</evidence>
<dbReference type="Pfam" id="PF02254">
    <property type="entry name" value="TrkA_N"/>
    <property type="match status" value="1"/>
</dbReference>
<dbReference type="GO" id="GO:0006730">
    <property type="term" value="P:one-carbon metabolic process"/>
    <property type="evidence" value="ECO:0007669"/>
    <property type="project" value="UniProtKB-KW"/>
</dbReference>
<reference evidence="7" key="1">
    <citation type="submission" date="2016-07" db="EMBL/GenBank/DDBJ databases">
        <title>Nontailed viruses are major unrecognized killers of bacteria in the ocean.</title>
        <authorList>
            <person name="Kauffman K."/>
            <person name="Hussain F."/>
            <person name="Yang J."/>
            <person name="Arevalo P."/>
            <person name="Brown J."/>
            <person name="Cutler M."/>
            <person name="Kelly L."/>
            <person name="Polz M.F."/>
        </authorList>
    </citation>
    <scope>NUCLEOTIDE SEQUENCE [LARGE SCALE GENOMIC DNA]</scope>
    <source>
        <strain evidence="7">10N.261.45.A10</strain>
    </source>
</reference>
<feature type="domain" description="S-adenosyl-L-homocysteine hydrolase NAD binding" evidence="5">
    <location>
        <begin position="153"/>
        <end position="317"/>
    </location>
</feature>
<comment type="caution">
    <text evidence="6">The sequence shown here is derived from an EMBL/GenBank/DDBJ whole genome shotgun (WGS) entry which is preliminary data.</text>
</comment>
<name>A0A2N7L457_9GAMM</name>
<keyword evidence="4" id="KW-0520">NAD</keyword>
<proteinExistence type="inferred from homology"/>
<dbReference type="EMBL" id="MDAL01000060">
    <property type="protein sequence ID" value="PMN88157.1"/>
    <property type="molecule type" value="Genomic_DNA"/>
</dbReference>
<comment type="similarity">
    <text evidence="2">Belongs to the adenosylhomocysteinase family.</text>
</comment>
<evidence type="ECO:0000256" key="1">
    <source>
        <dbReference type="ARBA" id="ARBA00001911"/>
    </source>
</evidence>
<dbReference type="PANTHER" id="PTHR23420">
    <property type="entry name" value="ADENOSYLHOMOCYSTEINASE"/>
    <property type="match status" value="1"/>
</dbReference>
<dbReference type="RefSeq" id="WP_102392156.1">
    <property type="nucleotide sequence ID" value="NZ_MDAL01000060.1"/>
</dbReference>
<dbReference type="AlphaFoldDB" id="A0A2N7L457"/>
<comment type="cofactor">
    <cofactor evidence="1">
        <name>NAD(+)</name>
        <dbReference type="ChEBI" id="CHEBI:57540"/>
    </cofactor>
</comment>
<evidence type="ECO:0000259" key="5">
    <source>
        <dbReference type="SMART" id="SM00997"/>
    </source>
</evidence>
<dbReference type="InterPro" id="IPR042172">
    <property type="entry name" value="Adenosylhomocyst_ase-like_sf"/>
</dbReference>
<dbReference type="GO" id="GO:0033353">
    <property type="term" value="P:S-adenosylmethionine cycle"/>
    <property type="evidence" value="ECO:0007669"/>
    <property type="project" value="TreeGrafter"/>
</dbReference>
<dbReference type="GO" id="GO:0004013">
    <property type="term" value="F:adenosylhomocysteinase activity"/>
    <property type="evidence" value="ECO:0007669"/>
    <property type="project" value="TreeGrafter"/>
</dbReference>
<gene>
    <name evidence="6" type="ORF">BCT23_06955</name>
</gene>
<dbReference type="SUPFAM" id="SSF52283">
    <property type="entry name" value="Formate/glycerate dehydrogenase catalytic domain-like"/>
    <property type="match status" value="1"/>
</dbReference>
<dbReference type="Gene3D" id="3.40.50.1480">
    <property type="entry name" value="Adenosylhomocysteinase-like"/>
    <property type="match status" value="1"/>
</dbReference>
<dbReference type="SMART" id="SM00997">
    <property type="entry name" value="AdoHcyase_NAD"/>
    <property type="match status" value="1"/>
</dbReference>